<dbReference type="NCBIfam" id="NF033749">
    <property type="entry name" value="bact_hemeryth"/>
    <property type="match status" value="1"/>
</dbReference>
<keyword evidence="12" id="KW-1185">Reference proteome</keyword>
<dbReference type="CDD" id="cd12107">
    <property type="entry name" value="Hemerythrin"/>
    <property type="match status" value="1"/>
</dbReference>
<dbReference type="Gene3D" id="1.10.287.950">
    <property type="entry name" value="Methyl-accepting chemotaxis protein"/>
    <property type="match status" value="1"/>
</dbReference>
<comment type="subcellular location">
    <subcellularLocation>
        <location evidence="1">Membrane</location>
    </subcellularLocation>
</comment>
<protein>
    <submittedName>
        <fullName evidence="11">Methyl-accepting chemotaxis protein PctB</fullName>
    </submittedName>
</protein>
<evidence type="ECO:0000256" key="3">
    <source>
        <dbReference type="ARBA" id="ARBA00022723"/>
    </source>
</evidence>
<feature type="coiled-coil region" evidence="8">
    <location>
        <begin position="179"/>
        <end position="206"/>
    </location>
</feature>
<sequence length="526" mass="58651">MNEKISQLQPLQWWLVFVVLLLPFFYHFLSVGLWGWTLWLALFCGVLYVVFQMFHQIVTQIRKAAVGLSEGDLRVRIDITEGKGHPLFYAFNRIGSDVSRTVGALGSTSDALLQVAEAVKNNSETAEAGASKQRSEMADSLDMIHQLSESTHQVAQLTEATAESAADAKRQAQDGGQYMQKLESALKNASQQMEGSKVHIQELENESSSIGQVLGTISDIADQTNLLALNAAIEAARAGEQGRGFAVVADEVRTLATRTREATDDIQQKIETLLGSIQQVVEAIGKNADCMDQSVEVIGHVSQAFFQLSEKIVAITGQSEQISGLLHEQVGSNERLVQGLTDIASVSEENVQVTNETLMASVAVKNISGEIKSLLHRFAIDARQLAEEDQRRQKLIQWGPGLDLNLEEINRQHQTLVHLVNELNHLLSHNYGLASVKRVVQGLIDYTANHFEYEEVLFSQFGYENEAAHVKKHQSLVTNVLEFQKRVERGENIGPELMKFLQEWLTVHIQQEDRAYVECFHRHGMK</sequence>
<name>A0A1M7Z0E1_9VIBR</name>
<dbReference type="STRING" id="1117707.VQ7734_04112"/>
<feature type="transmembrane region" description="Helical" evidence="9">
    <location>
        <begin position="35"/>
        <end position="54"/>
    </location>
</feature>
<dbReference type="OrthoDB" id="9765653at2"/>
<dbReference type="CDD" id="cd11386">
    <property type="entry name" value="MCP_signal"/>
    <property type="match status" value="1"/>
</dbReference>
<dbReference type="RefSeq" id="WP_073585785.1">
    <property type="nucleotide sequence ID" value="NZ_AP024897.1"/>
</dbReference>
<dbReference type="GO" id="GO:0006935">
    <property type="term" value="P:chemotaxis"/>
    <property type="evidence" value="ECO:0007669"/>
    <property type="project" value="InterPro"/>
</dbReference>
<evidence type="ECO:0000256" key="2">
    <source>
        <dbReference type="ARBA" id="ARBA00010587"/>
    </source>
</evidence>
<evidence type="ECO:0000256" key="8">
    <source>
        <dbReference type="SAM" id="Coils"/>
    </source>
</evidence>
<dbReference type="Gene3D" id="1.20.120.50">
    <property type="entry name" value="Hemerythrin-like"/>
    <property type="match status" value="1"/>
</dbReference>
<feature type="domain" description="Methyl-accepting transducer" evidence="10">
    <location>
        <begin position="108"/>
        <end position="344"/>
    </location>
</feature>
<dbReference type="PROSITE" id="PS50111">
    <property type="entry name" value="CHEMOTAXIS_TRANSDUC_2"/>
    <property type="match status" value="1"/>
</dbReference>
<evidence type="ECO:0000256" key="4">
    <source>
        <dbReference type="ARBA" id="ARBA00023004"/>
    </source>
</evidence>
<evidence type="ECO:0000313" key="11">
    <source>
        <dbReference type="EMBL" id="SHO58340.1"/>
    </source>
</evidence>
<dbReference type="PANTHER" id="PTHR32089">
    <property type="entry name" value="METHYL-ACCEPTING CHEMOTAXIS PROTEIN MCPB"/>
    <property type="match status" value="1"/>
</dbReference>
<dbReference type="InterPro" id="IPR004089">
    <property type="entry name" value="MCPsignal_dom"/>
</dbReference>
<evidence type="ECO:0000259" key="10">
    <source>
        <dbReference type="PROSITE" id="PS50111"/>
    </source>
</evidence>
<dbReference type="InterPro" id="IPR012827">
    <property type="entry name" value="Hemerythrin_metal-bd"/>
</dbReference>
<proteinExistence type="inferred from homology"/>
<dbReference type="EMBL" id="FRFG01000061">
    <property type="protein sequence ID" value="SHO58340.1"/>
    <property type="molecule type" value="Genomic_DNA"/>
</dbReference>
<keyword evidence="5 7" id="KW-0807">Transducer</keyword>
<dbReference type="AlphaFoldDB" id="A0A1M7Z0E1"/>
<dbReference type="Pfam" id="PF00015">
    <property type="entry name" value="MCPsignal"/>
    <property type="match status" value="1"/>
</dbReference>
<dbReference type="SMART" id="SM00283">
    <property type="entry name" value="MA"/>
    <property type="match status" value="1"/>
</dbReference>
<evidence type="ECO:0000256" key="6">
    <source>
        <dbReference type="ARBA" id="ARBA00029447"/>
    </source>
</evidence>
<evidence type="ECO:0000256" key="9">
    <source>
        <dbReference type="SAM" id="Phobius"/>
    </source>
</evidence>
<dbReference type="PRINTS" id="PR00260">
    <property type="entry name" value="CHEMTRNSDUCR"/>
</dbReference>
<dbReference type="InterPro" id="IPR016131">
    <property type="entry name" value="Haemerythrin_Fe_BS"/>
</dbReference>
<dbReference type="NCBIfam" id="TIGR02481">
    <property type="entry name" value="hemeryth_dom"/>
    <property type="match status" value="1"/>
</dbReference>
<keyword evidence="4" id="KW-0408">Iron</keyword>
<evidence type="ECO:0000256" key="5">
    <source>
        <dbReference type="ARBA" id="ARBA00023224"/>
    </source>
</evidence>
<keyword evidence="9" id="KW-0812">Transmembrane</keyword>
<dbReference type="InterPro" id="IPR035938">
    <property type="entry name" value="Hemerythrin-like_sf"/>
</dbReference>
<dbReference type="GO" id="GO:0007165">
    <property type="term" value="P:signal transduction"/>
    <property type="evidence" value="ECO:0007669"/>
    <property type="project" value="UniProtKB-KW"/>
</dbReference>
<dbReference type="PROSITE" id="PS00550">
    <property type="entry name" value="HEMERYTHRINS"/>
    <property type="match status" value="1"/>
</dbReference>
<dbReference type="InterPro" id="IPR012312">
    <property type="entry name" value="Hemerythrin-like"/>
</dbReference>
<accession>A0A1M7Z0E1</accession>
<comment type="similarity">
    <text evidence="2">Belongs to the hemerythrin family.</text>
</comment>
<keyword evidence="9" id="KW-1133">Transmembrane helix</keyword>
<organism evidence="11 12">
    <name type="scientific">Vibrio quintilis</name>
    <dbReference type="NCBI Taxonomy" id="1117707"/>
    <lineage>
        <taxon>Bacteria</taxon>
        <taxon>Pseudomonadati</taxon>
        <taxon>Pseudomonadota</taxon>
        <taxon>Gammaproteobacteria</taxon>
        <taxon>Vibrionales</taxon>
        <taxon>Vibrionaceae</taxon>
        <taxon>Vibrio</taxon>
    </lineage>
</organism>
<gene>
    <name evidence="11" type="primary">pctB_11</name>
    <name evidence="11" type="ORF">VQ7734_04112</name>
</gene>
<evidence type="ECO:0000256" key="7">
    <source>
        <dbReference type="PROSITE-ProRule" id="PRU00284"/>
    </source>
</evidence>
<dbReference type="SUPFAM" id="SSF47188">
    <property type="entry name" value="Hemerythrin-like"/>
    <property type="match status" value="1"/>
</dbReference>
<evidence type="ECO:0000256" key="1">
    <source>
        <dbReference type="ARBA" id="ARBA00004370"/>
    </source>
</evidence>
<comment type="similarity">
    <text evidence="6">Belongs to the methyl-accepting chemotaxis (MCP) protein family.</text>
</comment>
<dbReference type="GO" id="GO:0004888">
    <property type="term" value="F:transmembrane signaling receptor activity"/>
    <property type="evidence" value="ECO:0007669"/>
    <property type="project" value="InterPro"/>
</dbReference>
<keyword evidence="9" id="KW-0472">Membrane</keyword>
<dbReference type="PANTHER" id="PTHR32089:SF74">
    <property type="entry name" value="METHYL-ACCEPTING CHEMOTAXIS PROTEIN AER"/>
    <property type="match status" value="1"/>
</dbReference>
<evidence type="ECO:0000313" key="12">
    <source>
        <dbReference type="Proteomes" id="UP000184600"/>
    </source>
</evidence>
<dbReference type="InterPro" id="IPR004090">
    <property type="entry name" value="Chemotax_Me-accpt_rcpt"/>
</dbReference>
<reference evidence="12" key="1">
    <citation type="submission" date="2016-12" db="EMBL/GenBank/DDBJ databases">
        <authorList>
            <person name="Rodrigo-Torres L."/>
            <person name="Arahal R.D."/>
            <person name="Lucena T."/>
        </authorList>
    </citation>
    <scope>NUCLEOTIDE SEQUENCE [LARGE SCALE GENOMIC DNA]</scope>
</reference>
<keyword evidence="8" id="KW-0175">Coiled coil</keyword>
<dbReference type="Proteomes" id="UP000184600">
    <property type="component" value="Unassembled WGS sequence"/>
</dbReference>
<keyword evidence="3" id="KW-0479">Metal-binding</keyword>
<dbReference type="SUPFAM" id="SSF58104">
    <property type="entry name" value="Methyl-accepting chemotaxis protein (MCP) signaling domain"/>
    <property type="match status" value="1"/>
</dbReference>
<dbReference type="GO" id="GO:0046872">
    <property type="term" value="F:metal ion binding"/>
    <property type="evidence" value="ECO:0007669"/>
    <property type="project" value="UniProtKB-KW"/>
</dbReference>
<feature type="transmembrane region" description="Helical" evidence="9">
    <location>
        <begin position="12"/>
        <end position="29"/>
    </location>
</feature>
<dbReference type="Pfam" id="PF01814">
    <property type="entry name" value="Hemerythrin"/>
    <property type="match status" value="1"/>
</dbReference>
<dbReference type="GO" id="GO:0016020">
    <property type="term" value="C:membrane"/>
    <property type="evidence" value="ECO:0007669"/>
    <property type="project" value="UniProtKB-SubCell"/>
</dbReference>